<keyword evidence="1" id="KW-0614">Plasmid</keyword>
<dbReference type="EMBL" id="CP004847">
    <property type="protein sequence ID" value="AGP79978.1"/>
    <property type="molecule type" value="Genomic_DNA"/>
</dbReference>
<dbReference type="PATRIC" id="fig|1300253.3.peg.4742"/>
<geneLocation type="plasmid" evidence="1">
    <name>unnamed</name>
</geneLocation>
<name>S5ASW0_9ALTE</name>
<reference evidence="1 2" key="1">
    <citation type="journal article" date="2013" name="Genome Biol. Evol.">
        <title>Genomic Diversity of "Deep Ecotype" Alteromonas macleodii Isolates: Evidence for Pan-Mediterranean Clonal Frames.</title>
        <authorList>
            <person name="Lopez-Perez M."/>
            <person name="Gonzaga A."/>
            <person name="Rodriguez-Valera F."/>
        </authorList>
    </citation>
    <scope>NUCLEOTIDE SEQUENCE [LARGE SCALE GENOMIC DNA]</scope>
    <source>
        <strain evidence="2">'English Channel 615'</strain>
        <plasmid evidence="2">Plasmid</plasmid>
    </source>
</reference>
<evidence type="ECO:0000313" key="1">
    <source>
        <dbReference type="EMBL" id="AGP79978.1"/>
    </source>
</evidence>
<dbReference type="Proteomes" id="UP000014909">
    <property type="component" value="Plasmid unnamed"/>
</dbReference>
<organism evidence="1 2">
    <name type="scientific">Alteromonas mediterranea 615</name>
    <dbReference type="NCBI Taxonomy" id="1300253"/>
    <lineage>
        <taxon>Bacteria</taxon>
        <taxon>Pseudomonadati</taxon>
        <taxon>Pseudomonadota</taxon>
        <taxon>Gammaproteobacteria</taxon>
        <taxon>Alteromonadales</taxon>
        <taxon>Alteromonadaceae</taxon>
        <taxon>Alteromonas/Salinimonas group</taxon>
        <taxon>Alteromonas</taxon>
    </lineage>
</organism>
<sequence length="85" mass="9429">MSELRTPIYNTPEEAFEAEMGFPISKASQSDYNTAEDNLFSAVNELVSPVRELDKLIDAGFDELAEKLRALCAANMAMDCAKEHL</sequence>
<evidence type="ECO:0000313" key="2">
    <source>
        <dbReference type="Proteomes" id="UP000014909"/>
    </source>
</evidence>
<dbReference type="HOGENOM" id="CLU_2505471_0_0_6"/>
<accession>S5ASW0</accession>
<proteinExistence type="predicted"/>
<protein>
    <submittedName>
        <fullName evidence="1">Uncharacterized protein</fullName>
    </submittedName>
</protein>
<dbReference type="AlphaFoldDB" id="S5ASW0"/>
<dbReference type="BioCyc" id="AMAC1300253:G12YX-3625-MONOMER"/>
<dbReference type="KEGG" id="amh:I633_22791"/>
<gene>
    <name evidence="1" type="ORF">I633_22791</name>
</gene>